<keyword evidence="4 5" id="KW-0472">Membrane</keyword>
<dbReference type="EMBL" id="JAUSQL010000001">
    <property type="protein sequence ID" value="MDP9832267.1"/>
    <property type="molecule type" value="Genomic_DNA"/>
</dbReference>
<dbReference type="RefSeq" id="WP_307634695.1">
    <property type="nucleotide sequence ID" value="NZ_CP133407.1"/>
</dbReference>
<evidence type="ECO:0000259" key="6">
    <source>
        <dbReference type="PROSITE" id="PS50850"/>
    </source>
</evidence>
<evidence type="ECO:0000256" key="2">
    <source>
        <dbReference type="ARBA" id="ARBA00022692"/>
    </source>
</evidence>
<protein>
    <submittedName>
        <fullName evidence="7">MFS family permease</fullName>
    </submittedName>
</protein>
<feature type="transmembrane region" description="Helical" evidence="5">
    <location>
        <begin position="249"/>
        <end position="271"/>
    </location>
</feature>
<dbReference type="SUPFAM" id="SSF103473">
    <property type="entry name" value="MFS general substrate transporter"/>
    <property type="match status" value="1"/>
</dbReference>
<feature type="transmembrane region" description="Helical" evidence="5">
    <location>
        <begin position="307"/>
        <end position="327"/>
    </location>
</feature>
<feature type="domain" description="Major facilitator superfamily (MFS) profile" evidence="6">
    <location>
        <begin position="217"/>
        <end position="397"/>
    </location>
</feature>
<accession>A0ABT9PHT2</accession>
<keyword evidence="8" id="KW-1185">Reference proteome</keyword>
<sequence length="397" mass="41057">MSTKSFGGYRDLPGLVGYTHMVVSFFGRLPTSMIIIGVLTLIVAETGSVETAAYCSACLAIANGFGNIIIGRLTDRFGQRAPLLVFAPLNILALLLLVWFAPREPSTVALMAMSAFIGVTTSPIGPLSRVRWYPIASRAQLPAAMSWETVNDELIFVLGPAAVGILAAAVSPSLPLLVAAGMVLTCVFPFALSRHARGPAILDDDEPRPSFFSVVVRVRTPLAAMFFMGMFFGAMQTTVTAFAESHDLAGLGGLIYAALGLSAALTALMAVALPERLGYNRRILLGGCGLVVGAATCAIAANGPILALLLLVAGIFIGPLGVSIFTLAGRWAPRGGDGVANTAIVSANVLGVASASAIVGQFVDTHVFYGFLAGALCAAAITLVASTLGRRDEAKLG</sequence>
<dbReference type="PROSITE" id="PS50850">
    <property type="entry name" value="MFS"/>
    <property type="match status" value="1"/>
</dbReference>
<evidence type="ECO:0000313" key="8">
    <source>
        <dbReference type="Proteomes" id="UP001230145"/>
    </source>
</evidence>
<dbReference type="PANTHER" id="PTHR23542">
    <property type="match status" value="1"/>
</dbReference>
<comment type="subcellular location">
    <subcellularLocation>
        <location evidence="1">Cell membrane</location>
        <topology evidence="1">Multi-pass membrane protein</topology>
    </subcellularLocation>
</comment>
<evidence type="ECO:0000256" key="4">
    <source>
        <dbReference type="ARBA" id="ARBA00023136"/>
    </source>
</evidence>
<feature type="transmembrane region" description="Helical" evidence="5">
    <location>
        <begin position="21"/>
        <end position="45"/>
    </location>
</feature>
<feature type="transmembrane region" description="Helical" evidence="5">
    <location>
        <begin position="368"/>
        <end position="388"/>
    </location>
</feature>
<gene>
    <name evidence="7" type="ORF">J2S45_000946</name>
</gene>
<feature type="transmembrane region" description="Helical" evidence="5">
    <location>
        <begin position="339"/>
        <end position="362"/>
    </location>
</feature>
<evidence type="ECO:0000256" key="1">
    <source>
        <dbReference type="ARBA" id="ARBA00004651"/>
    </source>
</evidence>
<dbReference type="InterPro" id="IPR011701">
    <property type="entry name" value="MFS"/>
</dbReference>
<dbReference type="InterPro" id="IPR020846">
    <property type="entry name" value="MFS_dom"/>
</dbReference>
<dbReference type="InterPro" id="IPR036259">
    <property type="entry name" value="MFS_trans_sf"/>
</dbReference>
<keyword evidence="3 5" id="KW-1133">Transmembrane helix</keyword>
<feature type="transmembrane region" description="Helical" evidence="5">
    <location>
        <begin position="83"/>
        <end position="102"/>
    </location>
</feature>
<dbReference type="PANTHER" id="PTHR23542:SF1">
    <property type="entry name" value="MAJOR FACILITATOR SUPERFAMILY (MFS) PROFILE DOMAIN-CONTAINING PROTEIN"/>
    <property type="match status" value="1"/>
</dbReference>
<dbReference type="Proteomes" id="UP001230145">
    <property type="component" value="Unassembled WGS sequence"/>
</dbReference>
<keyword evidence="2 5" id="KW-0812">Transmembrane</keyword>
<feature type="transmembrane region" description="Helical" evidence="5">
    <location>
        <begin position="222"/>
        <end position="243"/>
    </location>
</feature>
<organism evidence="7 8">
    <name type="scientific">Trueperella abortisuis</name>
    <dbReference type="NCBI Taxonomy" id="445930"/>
    <lineage>
        <taxon>Bacteria</taxon>
        <taxon>Bacillati</taxon>
        <taxon>Actinomycetota</taxon>
        <taxon>Actinomycetes</taxon>
        <taxon>Actinomycetales</taxon>
        <taxon>Actinomycetaceae</taxon>
        <taxon>Trueperella</taxon>
    </lineage>
</organism>
<evidence type="ECO:0000256" key="5">
    <source>
        <dbReference type="SAM" id="Phobius"/>
    </source>
</evidence>
<feature type="transmembrane region" description="Helical" evidence="5">
    <location>
        <begin position="108"/>
        <end position="128"/>
    </location>
</feature>
<proteinExistence type="predicted"/>
<evidence type="ECO:0000313" key="7">
    <source>
        <dbReference type="EMBL" id="MDP9832267.1"/>
    </source>
</evidence>
<feature type="transmembrane region" description="Helical" evidence="5">
    <location>
        <begin position="149"/>
        <end position="168"/>
    </location>
</feature>
<reference evidence="7 8" key="1">
    <citation type="submission" date="2023-07" db="EMBL/GenBank/DDBJ databases">
        <title>Sequencing the genomes of 1000 actinobacteria strains.</title>
        <authorList>
            <person name="Klenk H.-P."/>
        </authorList>
    </citation>
    <scope>NUCLEOTIDE SEQUENCE [LARGE SCALE GENOMIC DNA]</scope>
    <source>
        <strain evidence="7 8">DSM 19515</strain>
    </source>
</reference>
<dbReference type="Pfam" id="PF07690">
    <property type="entry name" value="MFS_1"/>
    <property type="match status" value="1"/>
</dbReference>
<feature type="transmembrane region" description="Helical" evidence="5">
    <location>
        <begin position="51"/>
        <end position="71"/>
    </location>
</feature>
<feature type="transmembrane region" description="Helical" evidence="5">
    <location>
        <begin position="283"/>
        <end position="301"/>
    </location>
</feature>
<name>A0ABT9PHT2_9ACTO</name>
<comment type="caution">
    <text evidence="7">The sequence shown here is derived from an EMBL/GenBank/DDBJ whole genome shotgun (WGS) entry which is preliminary data.</text>
</comment>
<dbReference type="Gene3D" id="1.20.1250.20">
    <property type="entry name" value="MFS general substrate transporter like domains"/>
    <property type="match status" value="2"/>
</dbReference>
<evidence type="ECO:0000256" key="3">
    <source>
        <dbReference type="ARBA" id="ARBA00022989"/>
    </source>
</evidence>